<accession>A0A382G6W0</accession>
<dbReference type="EMBL" id="UINC01053915">
    <property type="protein sequence ID" value="SVB71010.1"/>
    <property type="molecule type" value="Genomic_DNA"/>
</dbReference>
<dbReference type="AlphaFoldDB" id="A0A382G6W0"/>
<organism evidence="1">
    <name type="scientific">marine metagenome</name>
    <dbReference type="NCBI Taxonomy" id="408172"/>
    <lineage>
        <taxon>unclassified sequences</taxon>
        <taxon>metagenomes</taxon>
        <taxon>ecological metagenomes</taxon>
    </lineage>
</organism>
<proteinExistence type="predicted"/>
<gene>
    <name evidence="1" type="ORF">METZ01_LOCUS223864</name>
</gene>
<sequence>LGELTSTRLVESVTGQEQCCVLLRLMVGTSQFRNWGLVS</sequence>
<name>A0A382G6W0_9ZZZZ</name>
<reference evidence="1" key="1">
    <citation type="submission" date="2018-05" db="EMBL/GenBank/DDBJ databases">
        <authorList>
            <person name="Lanie J.A."/>
            <person name="Ng W.-L."/>
            <person name="Kazmierczak K.M."/>
            <person name="Andrzejewski T.M."/>
            <person name="Davidsen T.M."/>
            <person name="Wayne K.J."/>
            <person name="Tettelin H."/>
            <person name="Glass J.I."/>
            <person name="Rusch D."/>
            <person name="Podicherti R."/>
            <person name="Tsui H.-C.T."/>
            <person name="Winkler M.E."/>
        </authorList>
    </citation>
    <scope>NUCLEOTIDE SEQUENCE</scope>
</reference>
<feature type="non-terminal residue" evidence="1">
    <location>
        <position position="1"/>
    </location>
</feature>
<evidence type="ECO:0000313" key="1">
    <source>
        <dbReference type="EMBL" id="SVB71010.1"/>
    </source>
</evidence>
<protein>
    <submittedName>
        <fullName evidence="1">Uncharacterized protein</fullName>
    </submittedName>
</protein>